<feature type="transmembrane region" description="Helical" evidence="1">
    <location>
        <begin position="102"/>
        <end position="125"/>
    </location>
</feature>
<reference evidence="2" key="1">
    <citation type="submission" date="2020-11" db="EMBL/GenBank/DDBJ databases">
        <authorList>
            <consortium name="DOE Joint Genome Institute"/>
            <person name="Ahrendt S."/>
            <person name="Riley R."/>
            <person name="Andreopoulos W."/>
            <person name="Labutti K."/>
            <person name="Pangilinan J."/>
            <person name="Ruiz-Duenas F.J."/>
            <person name="Barrasa J.M."/>
            <person name="Sanchez-Garcia M."/>
            <person name="Camarero S."/>
            <person name="Miyauchi S."/>
            <person name="Serrano A."/>
            <person name="Linde D."/>
            <person name="Babiker R."/>
            <person name="Drula E."/>
            <person name="Ayuso-Fernandez I."/>
            <person name="Pacheco R."/>
            <person name="Padilla G."/>
            <person name="Ferreira P."/>
            <person name="Barriuso J."/>
            <person name="Kellner H."/>
            <person name="Castanera R."/>
            <person name="Alfaro M."/>
            <person name="Ramirez L."/>
            <person name="Pisabarro A.G."/>
            <person name="Kuo A."/>
            <person name="Tritt A."/>
            <person name="Lipzen A."/>
            <person name="He G."/>
            <person name="Yan M."/>
            <person name="Ng V."/>
            <person name="Cullen D."/>
            <person name="Martin F."/>
            <person name="Rosso M.-N."/>
            <person name="Henrissat B."/>
            <person name="Hibbett D."/>
            <person name="Martinez A.T."/>
            <person name="Grigoriev I.V."/>
        </authorList>
    </citation>
    <scope>NUCLEOTIDE SEQUENCE</scope>
    <source>
        <strain evidence="2">CIRM-BRFM 674</strain>
    </source>
</reference>
<evidence type="ECO:0000313" key="2">
    <source>
        <dbReference type="EMBL" id="KAF9479324.1"/>
    </source>
</evidence>
<feature type="transmembrane region" description="Helical" evidence="1">
    <location>
        <begin position="72"/>
        <end position="90"/>
    </location>
</feature>
<comment type="caution">
    <text evidence="2">The sequence shown here is derived from an EMBL/GenBank/DDBJ whole genome shotgun (WGS) entry which is preliminary data.</text>
</comment>
<name>A0A9P5Z3A6_9AGAR</name>
<gene>
    <name evidence="2" type="ORF">BDN70DRAFT_697194</name>
</gene>
<dbReference type="Proteomes" id="UP000807469">
    <property type="component" value="Unassembled WGS sequence"/>
</dbReference>
<evidence type="ECO:0000313" key="3">
    <source>
        <dbReference type="Proteomes" id="UP000807469"/>
    </source>
</evidence>
<accession>A0A9P5Z3A6</accession>
<dbReference type="AlphaFoldDB" id="A0A9P5Z3A6"/>
<dbReference type="EMBL" id="MU155215">
    <property type="protein sequence ID" value="KAF9479324.1"/>
    <property type="molecule type" value="Genomic_DNA"/>
</dbReference>
<evidence type="ECO:0000256" key="1">
    <source>
        <dbReference type="SAM" id="Phobius"/>
    </source>
</evidence>
<sequence>MRSNGSQRALHLLFRSEAWLRRMIMSHRREAYVCAATWPPPPPSLWSYSAFWILLRFSEHFVMLVMGKNYKIFEVSFLPSFNLIFLAVNPDVSSRTYERYSVLRFSLRIACFTFVSAECLVHLITRNLRRYARSRNPKLGLFY</sequence>
<keyword evidence="1" id="KW-0812">Transmembrane</keyword>
<keyword evidence="1" id="KW-0472">Membrane</keyword>
<organism evidence="2 3">
    <name type="scientific">Pholiota conissans</name>
    <dbReference type="NCBI Taxonomy" id="109636"/>
    <lineage>
        <taxon>Eukaryota</taxon>
        <taxon>Fungi</taxon>
        <taxon>Dikarya</taxon>
        <taxon>Basidiomycota</taxon>
        <taxon>Agaricomycotina</taxon>
        <taxon>Agaricomycetes</taxon>
        <taxon>Agaricomycetidae</taxon>
        <taxon>Agaricales</taxon>
        <taxon>Agaricineae</taxon>
        <taxon>Strophariaceae</taxon>
        <taxon>Pholiota</taxon>
    </lineage>
</organism>
<keyword evidence="3" id="KW-1185">Reference proteome</keyword>
<protein>
    <submittedName>
        <fullName evidence="2">Uncharacterized protein</fullName>
    </submittedName>
</protein>
<proteinExistence type="predicted"/>
<keyword evidence="1" id="KW-1133">Transmembrane helix</keyword>